<feature type="signal peptide" evidence="1">
    <location>
        <begin position="1"/>
        <end position="25"/>
    </location>
</feature>
<gene>
    <name evidence="3" type="ORF">DCAR_021973</name>
    <name evidence="4" type="ORF">DCAR_0624198</name>
</gene>
<organism evidence="3">
    <name type="scientific">Daucus carota subsp. sativus</name>
    <name type="common">Carrot</name>
    <dbReference type="NCBI Taxonomy" id="79200"/>
    <lineage>
        <taxon>Eukaryota</taxon>
        <taxon>Viridiplantae</taxon>
        <taxon>Streptophyta</taxon>
        <taxon>Embryophyta</taxon>
        <taxon>Tracheophyta</taxon>
        <taxon>Spermatophyta</taxon>
        <taxon>Magnoliopsida</taxon>
        <taxon>eudicotyledons</taxon>
        <taxon>Gunneridae</taxon>
        <taxon>Pentapetalae</taxon>
        <taxon>asterids</taxon>
        <taxon>campanulids</taxon>
        <taxon>Apiales</taxon>
        <taxon>Apiaceae</taxon>
        <taxon>Apioideae</taxon>
        <taxon>Scandiceae</taxon>
        <taxon>Daucinae</taxon>
        <taxon>Daucus</taxon>
        <taxon>Daucus sect. Daucus</taxon>
    </lineage>
</organism>
<keyword evidence="5" id="KW-1185">Reference proteome</keyword>
<dbReference type="InterPro" id="IPR016140">
    <property type="entry name" value="Bifunc_inhib/LTP/seed_store"/>
</dbReference>
<dbReference type="AlphaFoldDB" id="A0A161ZSB9"/>
<dbReference type="Gramene" id="KZM90662">
    <property type="protein sequence ID" value="KZM90662"/>
    <property type="gene ID" value="DCAR_021973"/>
</dbReference>
<dbReference type="Gene3D" id="1.10.110.10">
    <property type="entry name" value="Plant lipid-transfer and hydrophobic proteins"/>
    <property type="match status" value="1"/>
</dbReference>
<name>A0A161ZSB9_DAUCS</name>
<dbReference type="EMBL" id="LNRQ01000006">
    <property type="protein sequence ID" value="KZM90662.1"/>
    <property type="molecule type" value="Genomic_DNA"/>
</dbReference>
<reference evidence="4" key="2">
    <citation type="submission" date="2022-03" db="EMBL/GenBank/DDBJ databases">
        <title>Draft title - Genomic analysis of global carrot germplasm unveils the trajectory of domestication and the origin of high carotenoid orange carrot.</title>
        <authorList>
            <person name="Iorizzo M."/>
            <person name="Ellison S."/>
            <person name="Senalik D."/>
            <person name="Macko-Podgorni A."/>
            <person name="Grzebelus D."/>
            <person name="Bostan H."/>
            <person name="Rolling W."/>
            <person name="Curaba J."/>
            <person name="Simon P."/>
        </authorList>
    </citation>
    <scope>NUCLEOTIDE SEQUENCE</scope>
    <source>
        <tissue evidence="4">Leaf</tissue>
    </source>
</reference>
<evidence type="ECO:0000313" key="5">
    <source>
        <dbReference type="Proteomes" id="UP000077755"/>
    </source>
</evidence>
<protein>
    <recommendedName>
        <fullName evidence="2">Bifunctional inhibitor/plant lipid transfer protein/seed storage helical domain-containing protein</fullName>
    </recommendedName>
</protein>
<evidence type="ECO:0000313" key="3">
    <source>
        <dbReference type="EMBL" id="KZM90662.1"/>
    </source>
</evidence>
<dbReference type="Proteomes" id="UP000077755">
    <property type="component" value="Chromosome 6"/>
</dbReference>
<sequence length="93" mass="9964">MANSTFMVTIITVLFLVSGLTTLNGERCNFGVIIPCVPSFDDPKVQPSPTCCNGIKVQSQSCLCELIAMHRRLGDIFAVAAVILKCTGQSPQC</sequence>
<dbReference type="InterPro" id="IPR036312">
    <property type="entry name" value="Bifun_inhib/LTP/seed_sf"/>
</dbReference>
<keyword evidence="1" id="KW-0732">Signal</keyword>
<accession>A0A161ZSB9</accession>
<feature type="chain" id="PRO_5007831585" description="Bifunctional inhibitor/plant lipid transfer protein/seed storage helical domain-containing protein" evidence="1">
    <location>
        <begin position="26"/>
        <end position="93"/>
    </location>
</feature>
<proteinExistence type="predicted"/>
<reference evidence="3" key="1">
    <citation type="journal article" date="2016" name="Nat. Genet.">
        <title>A high-quality carrot genome assembly provides new insights into carotenoid accumulation and asterid genome evolution.</title>
        <authorList>
            <person name="Iorizzo M."/>
            <person name="Ellison S."/>
            <person name="Senalik D."/>
            <person name="Zeng P."/>
            <person name="Satapoomin P."/>
            <person name="Huang J."/>
            <person name="Bowman M."/>
            <person name="Iovene M."/>
            <person name="Sanseverino W."/>
            <person name="Cavagnaro P."/>
            <person name="Yildiz M."/>
            <person name="Macko-Podgorni A."/>
            <person name="Moranska E."/>
            <person name="Grzebelus E."/>
            <person name="Grzebelus D."/>
            <person name="Ashrafi H."/>
            <person name="Zheng Z."/>
            <person name="Cheng S."/>
            <person name="Spooner D."/>
            <person name="Van Deynze A."/>
            <person name="Simon P."/>
        </authorList>
    </citation>
    <scope>NUCLEOTIDE SEQUENCE [LARGE SCALE GENOMIC DNA]</scope>
    <source>
        <tissue evidence="3">Leaf</tissue>
    </source>
</reference>
<dbReference type="Pfam" id="PF14368">
    <property type="entry name" value="LTP_2"/>
    <property type="match status" value="1"/>
</dbReference>
<evidence type="ECO:0000259" key="2">
    <source>
        <dbReference type="Pfam" id="PF14368"/>
    </source>
</evidence>
<dbReference type="EMBL" id="CP093348">
    <property type="protein sequence ID" value="WOH04786.1"/>
    <property type="molecule type" value="Genomic_DNA"/>
</dbReference>
<evidence type="ECO:0000313" key="4">
    <source>
        <dbReference type="EMBL" id="WOH04786.1"/>
    </source>
</evidence>
<dbReference type="SUPFAM" id="SSF47699">
    <property type="entry name" value="Bifunctional inhibitor/lipid-transfer protein/seed storage 2S albumin"/>
    <property type="match status" value="1"/>
</dbReference>
<evidence type="ECO:0000256" key="1">
    <source>
        <dbReference type="SAM" id="SignalP"/>
    </source>
</evidence>
<feature type="domain" description="Bifunctional inhibitor/plant lipid transfer protein/seed storage helical" evidence="2">
    <location>
        <begin position="28"/>
        <end position="73"/>
    </location>
</feature>